<gene>
    <name evidence="5" type="ORF">CC99x_02046</name>
</gene>
<sequence length="447" mass="50663">MLEQTIVEAEVAKDMMTKRKTPTPYLENIKALSDELVKAQEPIRILDAIKWSEAIKQDFFKHKCKQQPKISRDDYLQQNKIDFNAQREVFYTIERQVTRKLGQFNTVGKMLKKKCNEYVLVLRMLEACGTPEFSNLSKLLYGSAKDVFHAGDPTIAELGQLMTEALCQIDKSEVVQEDPRTINAERAVEILQKKLSRHFQEADKPLRVIISDGIVSDAAAGADYIKLRQDALFNKRDLNLLEVHEGLVHIGTTLNGKLQPYCTFLSKGPPSSTVTQEGLAVLMEILCLVSFPARLKKLANRIRAIELAEEGATFVEIFNFFQEEGYDEDTAYSFTTRVFRGSLATMGPFTKDLSYTKGFVTVYNFIQLAVKKGKLERIPILFCGKTNLEDIRDLAQLVEEGIVIAPKFLPPQIKDLNAIAAWMCFANFLNCLSTHKIESDYDYLLSS</sequence>
<dbReference type="STRING" id="437022.CC99x_02046"/>
<proteinExistence type="predicted"/>
<dbReference type="InterPro" id="IPR012656">
    <property type="entry name" value="CHP02421_QEGLA"/>
</dbReference>
<reference evidence="5" key="1">
    <citation type="submission" date="2015-09" db="EMBL/GenBank/DDBJ databases">
        <title>Draft Genome Sequences of Two Novel Amoeba-resistant Intranuclear Bacteria, Candidatus Berkiella cookevillensis and Candidatus Berkiella aquae.</title>
        <authorList>
            <person name="Mehari Y.T."/>
            <person name="Arivett B.A."/>
            <person name="Farone A.L."/>
            <person name="Gunderson J.H."/>
            <person name="Farone M.B."/>
        </authorList>
    </citation>
    <scope>NUCLEOTIDE SEQUENCE [LARGE SCALE GENOMIC DNA]</scope>
    <source>
        <strain evidence="5">CC99</strain>
    </source>
</reference>
<dbReference type="GO" id="GO:0080164">
    <property type="term" value="P:regulation of nitric oxide metabolic process"/>
    <property type="evidence" value="ECO:0007669"/>
    <property type="project" value="TreeGrafter"/>
</dbReference>
<dbReference type="PANTHER" id="PTHR31817">
    <property type="match status" value="1"/>
</dbReference>
<evidence type="ECO:0000256" key="1">
    <source>
        <dbReference type="ARBA" id="ARBA00001947"/>
    </source>
</evidence>
<keyword evidence="2" id="KW-0645">Protease</keyword>
<dbReference type="SMART" id="SM01154">
    <property type="entry name" value="DUF1704"/>
    <property type="match status" value="1"/>
</dbReference>
<keyword evidence="4" id="KW-0482">Metalloprotease</keyword>
<dbReference type="PATRIC" id="fig|1590042.3.peg.2092"/>
<dbReference type="GO" id="GO:0006508">
    <property type="term" value="P:proteolysis"/>
    <property type="evidence" value="ECO:0007669"/>
    <property type="project" value="UniProtKB-KW"/>
</dbReference>
<comment type="caution">
    <text evidence="5">The sequence shown here is derived from an EMBL/GenBank/DDBJ whole genome shotgun (WGS) entry which is preliminary data.</text>
</comment>
<evidence type="ECO:0000256" key="4">
    <source>
        <dbReference type="ARBA" id="ARBA00023049"/>
    </source>
</evidence>
<dbReference type="PANTHER" id="PTHR31817:SF0">
    <property type="entry name" value="CHROMOSOME UNDETERMINED SCAFFOLD_67, WHOLE GENOME SHOTGUN SEQUENCE"/>
    <property type="match status" value="1"/>
</dbReference>
<dbReference type="RefSeq" id="WP_235528090.1">
    <property type="nucleotide sequence ID" value="NZ_LKHV02000001.1"/>
</dbReference>
<dbReference type="NCBIfam" id="TIGR02421">
    <property type="entry name" value="QEGLA"/>
    <property type="match status" value="1"/>
</dbReference>
<comment type="cofactor">
    <cofactor evidence="1">
        <name>Zn(2+)</name>
        <dbReference type="ChEBI" id="CHEBI:29105"/>
    </cofactor>
</comment>
<evidence type="ECO:0008006" key="6">
    <source>
        <dbReference type="Google" id="ProtNLM"/>
    </source>
</evidence>
<evidence type="ECO:0000256" key="2">
    <source>
        <dbReference type="ARBA" id="ARBA00022670"/>
    </source>
</evidence>
<accession>A0A0Q9YM53</accession>
<evidence type="ECO:0000256" key="3">
    <source>
        <dbReference type="ARBA" id="ARBA00022801"/>
    </source>
</evidence>
<keyword evidence="3" id="KW-0378">Hydrolase</keyword>
<name>A0A0Q9YM53_9GAMM</name>
<evidence type="ECO:0000313" key="5">
    <source>
        <dbReference type="EMBL" id="KRG17751.1"/>
    </source>
</evidence>
<dbReference type="Pfam" id="PF08014">
    <property type="entry name" value="MATCAP"/>
    <property type="match status" value="1"/>
</dbReference>
<protein>
    <recommendedName>
        <fullName evidence="6">Flavohemoglobin expression-modulating QEGLA motif protein</fullName>
    </recommendedName>
</protein>
<dbReference type="GO" id="GO:0008237">
    <property type="term" value="F:metallopeptidase activity"/>
    <property type="evidence" value="ECO:0007669"/>
    <property type="project" value="UniProtKB-KW"/>
</dbReference>
<dbReference type="AlphaFoldDB" id="A0A0Q9YM53"/>
<dbReference type="InterPro" id="IPR012548">
    <property type="entry name" value="MATCAP"/>
</dbReference>
<organism evidence="5">
    <name type="scientific">Candidatus Berkiella cookevillensis</name>
    <dbReference type="NCBI Taxonomy" id="437022"/>
    <lineage>
        <taxon>Bacteria</taxon>
        <taxon>Pseudomonadati</taxon>
        <taxon>Pseudomonadota</taxon>
        <taxon>Gammaproteobacteria</taxon>
        <taxon>Candidatus Berkiellales</taxon>
        <taxon>Candidatus Berkiellaceae</taxon>
        <taxon>Candidatus Berkiella</taxon>
    </lineage>
</organism>
<dbReference type="EMBL" id="LKHV01000012">
    <property type="protein sequence ID" value="KRG17751.1"/>
    <property type="molecule type" value="Genomic_DNA"/>
</dbReference>